<name>A0A7S7SLW9_PALFE</name>
<evidence type="ECO:0000313" key="2">
    <source>
        <dbReference type="EMBL" id="QOY90682.1"/>
    </source>
</evidence>
<reference evidence="2 3" key="1">
    <citation type="submission" date="2020-10" db="EMBL/GenBank/DDBJ databases">
        <title>Complete genome sequence of Paludibaculum fermentans P105T, a facultatively anaerobic acidobacterium capable of dissimilatory Fe(III) reduction.</title>
        <authorList>
            <person name="Dedysh S.N."/>
            <person name="Beletsky A.V."/>
            <person name="Kulichevskaya I.S."/>
            <person name="Mardanov A.V."/>
            <person name="Ravin N.V."/>
        </authorList>
    </citation>
    <scope>NUCLEOTIDE SEQUENCE [LARGE SCALE GENOMIC DNA]</scope>
    <source>
        <strain evidence="2 3">P105</strain>
    </source>
</reference>
<dbReference type="AlphaFoldDB" id="A0A7S7SLW9"/>
<evidence type="ECO:0000313" key="3">
    <source>
        <dbReference type="Proteomes" id="UP000593892"/>
    </source>
</evidence>
<gene>
    <name evidence="2" type="ORF">IRI77_12270</name>
</gene>
<feature type="region of interest" description="Disordered" evidence="1">
    <location>
        <begin position="114"/>
        <end position="140"/>
    </location>
</feature>
<accession>A0A7S7SLW9</accession>
<evidence type="ECO:0000256" key="1">
    <source>
        <dbReference type="SAM" id="MobiDB-lite"/>
    </source>
</evidence>
<protein>
    <submittedName>
        <fullName evidence="2">Helix-turn-helix domain-containing protein</fullName>
    </submittedName>
</protein>
<proteinExistence type="predicted"/>
<dbReference type="RefSeq" id="WP_194452340.1">
    <property type="nucleotide sequence ID" value="NZ_CP063849.1"/>
</dbReference>
<feature type="region of interest" description="Disordered" evidence="1">
    <location>
        <begin position="286"/>
        <end position="305"/>
    </location>
</feature>
<dbReference type="Proteomes" id="UP000593892">
    <property type="component" value="Chromosome"/>
</dbReference>
<organism evidence="2 3">
    <name type="scientific">Paludibaculum fermentans</name>
    <dbReference type="NCBI Taxonomy" id="1473598"/>
    <lineage>
        <taxon>Bacteria</taxon>
        <taxon>Pseudomonadati</taxon>
        <taxon>Acidobacteriota</taxon>
        <taxon>Terriglobia</taxon>
        <taxon>Bryobacterales</taxon>
        <taxon>Bryobacteraceae</taxon>
        <taxon>Paludibaculum</taxon>
    </lineage>
</organism>
<feature type="compositionally biased region" description="Gly residues" evidence="1">
    <location>
        <begin position="117"/>
        <end position="127"/>
    </location>
</feature>
<dbReference type="EMBL" id="CP063849">
    <property type="protein sequence ID" value="QOY90682.1"/>
    <property type="molecule type" value="Genomic_DNA"/>
</dbReference>
<dbReference type="KEGG" id="pfer:IRI77_12270"/>
<keyword evidence="3" id="KW-1185">Reference proteome</keyword>
<sequence>MDGPAPEEVLAQVKRILADPGFSTSDPMRNVLLYLATHGVEQPGKSVKEFEIATNALGRGDDYDPRSDSTVRVVASRLRSKLAEYYTQEGAADPVIISIPKGAYFVSGSYRHNGHSNGNGNGNGNGHGEQDTAEKPASPTRRTVLAAALAAIAGAAGGFWFGRRSTQPDLPWQLTTFWHEFLEPDPPIVVYSNPAFHGTTATGLKLPAFARPSDGPVNDLYSGSGEVMAVRDISRQLSRLGVDARVKRAQLFTWDDAESSDLIFVGGQEQNEPMAQLPKLEKFNLKPESQGPIGSPGAVQNEQPGPNEARYYVASEDQENGTEFAIAALTRGVTPDKRILVLAGVRTLGTEGVAAAMCNPTILAEILQKLGVAPGKPVPSFEALFEFRIRGGAPLDPKLCILYRRKDSPAGA</sequence>